<feature type="domain" description="P/Homo B" evidence="9">
    <location>
        <begin position="558"/>
        <end position="719"/>
    </location>
</feature>
<dbReference type="GO" id="GO:0012505">
    <property type="term" value="C:endomembrane system"/>
    <property type="evidence" value="ECO:0007669"/>
    <property type="project" value="UniProtKB-ARBA"/>
</dbReference>
<evidence type="ECO:0000256" key="6">
    <source>
        <dbReference type="ARBA" id="ARBA00022837"/>
    </source>
</evidence>
<dbReference type="PRINTS" id="PR00723">
    <property type="entry name" value="SUBTILISIN"/>
</dbReference>
<dbReference type="InterPro" id="IPR022398">
    <property type="entry name" value="Peptidase_S8_His-AS"/>
</dbReference>
<dbReference type="InterPro" id="IPR034182">
    <property type="entry name" value="Kexin/furin"/>
</dbReference>
<dbReference type="Pfam" id="PF01483">
    <property type="entry name" value="P_proprotein"/>
    <property type="match status" value="1"/>
</dbReference>
<feature type="active site" description="Charge relay system" evidence="7 8">
    <location>
        <position position="235"/>
    </location>
</feature>
<dbReference type="GO" id="GO:0016485">
    <property type="term" value="P:protein processing"/>
    <property type="evidence" value="ECO:0007669"/>
    <property type="project" value="TreeGrafter"/>
</dbReference>
<evidence type="ECO:0000256" key="2">
    <source>
        <dbReference type="ARBA" id="ARBA00022670"/>
    </source>
</evidence>
<name>A0A2V1GZN4_9GAMM</name>
<keyword evidence="11" id="KW-1185">Reference proteome</keyword>
<dbReference type="Gene3D" id="2.60.120.260">
    <property type="entry name" value="Galactose-binding domain-like"/>
    <property type="match status" value="1"/>
</dbReference>
<dbReference type="InterPro" id="IPR015500">
    <property type="entry name" value="Peptidase_S8_subtilisin-rel"/>
</dbReference>
<dbReference type="PROSITE" id="PS51892">
    <property type="entry name" value="SUBTILASE"/>
    <property type="match status" value="1"/>
</dbReference>
<accession>A0A2V1GZN4</accession>
<gene>
    <name evidence="10" type="ORF">DC094_07370</name>
</gene>
<feature type="active site" description="Charge relay system" evidence="7 8">
    <location>
        <position position="198"/>
    </location>
</feature>
<reference evidence="10 11" key="1">
    <citation type="submission" date="2018-04" db="EMBL/GenBank/DDBJ databases">
        <title>Thalassorhabdus spongiae gen. nov., sp. nov., isolated from a marine sponge in South-West Iceland.</title>
        <authorList>
            <person name="Knobloch S."/>
            <person name="Daussin A."/>
            <person name="Johannsson R."/>
            <person name="Marteinsson V.T."/>
        </authorList>
    </citation>
    <scope>NUCLEOTIDE SEQUENCE [LARGE SCALE GENOMIC DNA]</scope>
    <source>
        <strain evidence="10 11">Hp12</strain>
    </source>
</reference>
<evidence type="ECO:0000313" key="10">
    <source>
        <dbReference type="EMBL" id="PVZ70404.1"/>
    </source>
</evidence>
<protein>
    <submittedName>
        <fullName evidence="10">Peptidase S8</fullName>
    </submittedName>
</protein>
<dbReference type="EMBL" id="QDDL01000002">
    <property type="protein sequence ID" value="PVZ70404.1"/>
    <property type="molecule type" value="Genomic_DNA"/>
</dbReference>
<dbReference type="PROSITE" id="PS00137">
    <property type="entry name" value="SUBTILASE_HIS"/>
    <property type="match status" value="1"/>
</dbReference>
<evidence type="ECO:0000256" key="3">
    <source>
        <dbReference type="ARBA" id="ARBA00022729"/>
    </source>
</evidence>
<comment type="similarity">
    <text evidence="1">Belongs to the peptidase S8 family. Furin subfamily.</text>
</comment>
<dbReference type="GO" id="GO:0005737">
    <property type="term" value="C:cytoplasm"/>
    <property type="evidence" value="ECO:0007669"/>
    <property type="project" value="UniProtKB-ARBA"/>
</dbReference>
<dbReference type="PANTHER" id="PTHR42884">
    <property type="entry name" value="PROPROTEIN CONVERTASE SUBTILISIN/KEXIN-RELATED"/>
    <property type="match status" value="1"/>
</dbReference>
<dbReference type="GO" id="GO:0016020">
    <property type="term" value="C:membrane"/>
    <property type="evidence" value="ECO:0007669"/>
    <property type="project" value="TreeGrafter"/>
</dbReference>
<dbReference type="SUPFAM" id="SSF52743">
    <property type="entry name" value="Subtilisin-like"/>
    <property type="match status" value="1"/>
</dbReference>
<keyword evidence="3" id="KW-0732">Signal</keyword>
<comment type="caution">
    <text evidence="10">The sequence shown here is derived from an EMBL/GenBank/DDBJ whole genome shotgun (WGS) entry which is preliminary data.</text>
</comment>
<evidence type="ECO:0000256" key="8">
    <source>
        <dbReference type="PROSITE-ProRule" id="PRU01240"/>
    </source>
</evidence>
<organism evidence="10 11">
    <name type="scientific">Pelagibaculum spongiae</name>
    <dbReference type="NCBI Taxonomy" id="2080658"/>
    <lineage>
        <taxon>Bacteria</taxon>
        <taxon>Pseudomonadati</taxon>
        <taxon>Pseudomonadota</taxon>
        <taxon>Gammaproteobacteria</taxon>
        <taxon>Oceanospirillales</taxon>
        <taxon>Pelagibaculum</taxon>
    </lineage>
</organism>
<keyword evidence="5 8" id="KW-0720">Serine protease</keyword>
<dbReference type="InterPro" id="IPR002884">
    <property type="entry name" value="P_dom"/>
</dbReference>
<dbReference type="GO" id="GO:0004252">
    <property type="term" value="F:serine-type endopeptidase activity"/>
    <property type="evidence" value="ECO:0007669"/>
    <property type="project" value="UniProtKB-UniRule"/>
</dbReference>
<keyword evidence="4 8" id="KW-0378">Hydrolase</keyword>
<dbReference type="CDD" id="cd04059">
    <property type="entry name" value="Peptidases_S8_Protein_convertases_Kexins_Furin-like"/>
    <property type="match status" value="1"/>
</dbReference>
<dbReference type="Gene3D" id="3.40.50.200">
    <property type="entry name" value="Peptidase S8/S53 domain"/>
    <property type="match status" value="1"/>
</dbReference>
<dbReference type="InterPro" id="IPR023828">
    <property type="entry name" value="Peptidase_S8_Ser-AS"/>
</dbReference>
<sequence length="719" mass="76431">MGAAAGFVNLISDELLITLRSLSGVTVQRLNNIYYQIKKNTKLSIVLVITFLINACGGSSGSSSTPADDFSVSIGQTFHSTLPGAIAGNQPYIFSVINAPAEFTLLDASNGRFSYFSTENSGEQVINYRYSDSQTQLVDKTITLKMKDDPLFSQQWHLQNTGQKAFAFYAGTAGEDINLTQTIKEGIDGSGITVAVVDGGLEIAHEDLQPNIVSGSRDFVGGDSDPTPASISDFHGTAVAGIIASKGWNDLGGRGVAPNANLIGFNYLSAQSLANFTASHGGGENTARIYNMSYGVNYIEPQGGGHNDSELAHIEDQVINSNLFDGLGRFYIKASGNGFDRIYFNETNYQRSASSELPFQNSNQSPFNAYGYTTVVSAINAAGDIASYSTWGSNVFISAPGGEYGSATSNTLLVNNNEAEGSEPAIITTDRSGCNSGISRSSSFSSVTRYPFLSGIHALNPQCNYSNVMNGTSAATPIISGAIALILDANPALDWREVRHILLTTAEKVQDGQGGDADDELTVGSSSFVVHDGWVPNDASYSYNNKFGFGRVNVDAAVAAAKAWNTDLGTFNNIGWIDSGALTQSIPNNSTTGAFDETTITSSLTVEMVQVRLTATHERIQDLAIVLISPAGTESIIMTPNNSFLGNQIPNVQDVTGYNDTLMLSHAFYGESANGIWKIKLVDTSGATISYLRGSSTLNVSDNSTPGILTNWKIRVLGH</sequence>
<dbReference type="SUPFAM" id="SSF49785">
    <property type="entry name" value="Galactose-binding domain-like"/>
    <property type="match status" value="1"/>
</dbReference>
<keyword evidence="2 8" id="KW-0645">Protease</keyword>
<dbReference type="PANTHER" id="PTHR42884:SF14">
    <property type="entry name" value="NEUROENDOCRINE CONVERTASE 1"/>
    <property type="match status" value="1"/>
</dbReference>
<keyword evidence="6" id="KW-0106">Calcium</keyword>
<dbReference type="Proteomes" id="UP000244906">
    <property type="component" value="Unassembled WGS sequence"/>
</dbReference>
<evidence type="ECO:0000256" key="7">
    <source>
        <dbReference type="PIRSR" id="PIRSR615500-1"/>
    </source>
</evidence>
<feature type="active site" description="Charge relay system" evidence="7 8">
    <location>
        <position position="473"/>
    </location>
</feature>
<dbReference type="InterPro" id="IPR008979">
    <property type="entry name" value="Galactose-bd-like_sf"/>
</dbReference>
<dbReference type="Pfam" id="PF00082">
    <property type="entry name" value="Peptidase_S8"/>
    <property type="match status" value="1"/>
</dbReference>
<proteinExistence type="inferred from homology"/>
<dbReference type="InterPro" id="IPR000209">
    <property type="entry name" value="Peptidase_S8/S53_dom"/>
</dbReference>
<evidence type="ECO:0000313" key="11">
    <source>
        <dbReference type="Proteomes" id="UP000244906"/>
    </source>
</evidence>
<dbReference type="PROSITE" id="PS00138">
    <property type="entry name" value="SUBTILASE_SER"/>
    <property type="match status" value="1"/>
</dbReference>
<evidence type="ECO:0000256" key="4">
    <source>
        <dbReference type="ARBA" id="ARBA00022801"/>
    </source>
</evidence>
<evidence type="ECO:0000256" key="1">
    <source>
        <dbReference type="ARBA" id="ARBA00005325"/>
    </source>
</evidence>
<dbReference type="PROSITE" id="PS51829">
    <property type="entry name" value="P_HOMO_B"/>
    <property type="match status" value="1"/>
</dbReference>
<evidence type="ECO:0000259" key="9">
    <source>
        <dbReference type="PROSITE" id="PS51829"/>
    </source>
</evidence>
<dbReference type="InterPro" id="IPR036852">
    <property type="entry name" value="Peptidase_S8/S53_dom_sf"/>
</dbReference>
<evidence type="ECO:0000256" key="5">
    <source>
        <dbReference type="ARBA" id="ARBA00022825"/>
    </source>
</evidence>
<dbReference type="AlphaFoldDB" id="A0A2V1GZN4"/>